<organism evidence="2 3">
    <name type="scientific">Ramularia collo-cygni</name>
    <dbReference type="NCBI Taxonomy" id="112498"/>
    <lineage>
        <taxon>Eukaryota</taxon>
        <taxon>Fungi</taxon>
        <taxon>Dikarya</taxon>
        <taxon>Ascomycota</taxon>
        <taxon>Pezizomycotina</taxon>
        <taxon>Dothideomycetes</taxon>
        <taxon>Dothideomycetidae</taxon>
        <taxon>Mycosphaerellales</taxon>
        <taxon>Mycosphaerellaceae</taxon>
        <taxon>Ramularia</taxon>
    </lineage>
</organism>
<keyword evidence="3" id="KW-1185">Reference proteome</keyword>
<name>A0A2D3UNH3_9PEZI</name>
<evidence type="ECO:0000313" key="3">
    <source>
        <dbReference type="Proteomes" id="UP000225277"/>
    </source>
</evidence>
<gene>
    <name evidence="2" type="ORF">RCC_02254</name>
</gene>
<dbReference type="EMBL" id="FJUY01000002">
    <property type="protein sequence ID" value="CZT16411.1"/>
    <property type="molecule type" value="Genomic_DNA"/>
</dbReference>
<feature type="region of interest" description="Disordered" evidence="1">
    <location>
        <begin position="233"/>
        <end position="288"/>
    </location>
</feature>
<accession>A0A2D3UNH3</accession>
<proteinExistence type="predicted"/>
<protein>
    <submittedName>
        <fullName evidence="2">Uncharacterized protein</fullName>
    </submittedName>
</protein>
<dbReference type="Proteomes" id="UP000225277">
    <property type="component" value="Unassembled WGS sequence"/>
</dbReference>
<dbReference type="GeneID" id="35597474"/>
<evidence type="ECO:0000313" key="2">
    <source>
        <dbReference type="EMBL" id="CZT16411.1"/>
    </source>
</evidence>
<reference evidence="2 3" key="1">
    <citation type="submission" date="2016-03" db="EMBL/GenBank/DDBJ databases">
        <authorList>
            <person name="Ploux O."/>
        </authorList>
    </citation>
    <scope>NUCLEOTIDE SEQUENCE [LARGE SCALE GENOMIC DNA]</scope>
    <source>
        <strain evidence="2 3">URUG2</strain>
    </source>
</reference>
<dbReference type="RefSeq" id="XP_023623304.1">
    <property type="nucleotide sequence ID" value="XM_023767536.1"/>
</dbReference>
<evidence type="ECO:0000256" key="1">
    <source>
        <dbReference type="SAM" id="MobiDB-lite"/>
    </source>
</evidence>
<dbReference type="AlphaFoldDB" id="A0A2D3UNH3"/>
<sequence>MSSKSKLSRLQLVDLVQQVIAGRAATEEQHAQLLQVAKDEQLARFVFEWFEVLRPETHSGADDPNDGVVSLRRLFWGGKTAILVGSHVAPRVPLYGPQGFLRKAFARQFAWRLAHELSAAEHAVLQLSTEIDNVGDSRTLHNHGVAESSDASQPWRADDPFAFGVQRTLRSMEISLLKDQAVLIEKEIKNQSQWATDGRLENAKALGDLLATLIHEHYDEIMCQSGEAEQQHRVHSSLGPQERIAEPRPAPAGLPQTLPFEDEAHPNTASDVGGWNAERPYRDFVMGGSGFKRRRSRYILEDDDD</sequence>